<dbReference type="PROSITE" id="PS50975">
    <property type="entry name" value="ATP_GRASP"/>
    <property type="match status" value="1"/>
</dbReference>
<dbReference type="InterPro" id="IPR000291">
    <property type="entry name" value="D-Ala_lig_Van_CS"/>
</dbReference>
<evidence type="ECO:0000256" key="4">
    <source>
        <dbReference type="ARBA" id="ARBA00010871"/>
    </source>
</evidence>
<evidence type="ECO:0000256" key="11">
    <source>
        <dbReference type="ARBA" id="ARBA00022960"/>
    </source>
</evidence>
<dbReference type="GO" id="GO:0008716">
    <property type="term" value="F:D-alanine-D-alanine ligase activity"/>
    <property type="evidence" value="ECO:0007669"/>
    <property type="project" value="UniProtKB-EC"/>
</dbReference>
<feature type="domain" description="ATP-grasp" evidence="17">
    <location>
        <begin position="121"/>
        <end position="320"/>
    </location>
</feature>
<dbReference type="Pfam" id="PF07478">
    <property type="entry name" value="Dala_Dala_lig_C"/>
    <property type="match status" value="1"/>
</dbReference>
<gene>
    <name evidence="15" type="primary">ddl</name>
    <name evidence="18" type="ORF">NQ491_02335</name>
</gene>
<name>A0ABY5V0A1_9BACT</name>
<reference evidence="18" key="1">
    <citation type="journal article" date="2022" name="Cell">
        <title>Design, construction, and in vivo augmentation of a complex gut microbiome.</title>
        <authorList>
            <person name="Cheng A.G."/>
            <person name="Ho P.Y."/>
            <person name="Aranda-Diaz A."/>
            <person name="Jain S."/>
            <person name="Yu F.B."/>
            <person name="Meng X."/>
            <person name="Wang M."/>
            <person name="Iakiviak M."/>
            <person name="Nagashima K."/>
            <person name="Zhao A."/>
            <person name="Murugkar P."/>
            <person name="Patil A."/>
            <person name="Atabakhsh K."/>
            <person name="Weakley A."/>
            <person name="Yan J."/>
            <person name="Brumbaugh A.R."/>
            <person name="Higginbottom S."/>
            <person name="Dimas A."/>
            <person name="Shiver A.L."/>
            <person name="Deutschbauer A."/>
            <person name="Neff N."/>
            <person name="Sonnenburg J.L."/>
            <person name="Huang K.C."/>
            <person name="Fischbach M.A."/>
        </authorList>
    </citation>
    <scope>NUCLEOTIDE SEQUENCE</scope>
    <source>
        <strain evidence="18">AP11</strain>
    </source>
</reference>
<dbReference type="NCBIfam" id="TIGR01205">
    <property type="entry name" value="D_ala_D_alaTIGR"/>
    <property type="match status" value="1"/>
</dbReference>
<keyword evidence="6 15" id="KW-0963">Cytoplasm</keyword>
<dbReference type="InterPro" id="IPR011095">
    <property type="entry name" value="Dala_Dala_lig_C"/>
</dbReference>
<dbReference type="PANTHER" id="PTHR23132">
    <property type="entry name" value="D-ALANINE--D-ALANINE LIGASE"/>
    <property type="match status" value="1"/>
</dbReference>
<evidence type="ECO:0000256" key="1">
    <source>
        <dbReference type="ARBA" id="ARBA00001936"/>
    </source>
</evidence>
<dbReference type="Gene3D" id="3.40.50.20">
    <property type="match status" value="1"/>
</dbReference>
<dbReference type="InterPro" id="IPR016185">
    <property type="entry name" value="PreATP-grasp_dom_sf"/>
</dbReference>
<accession>A0ABY5V0A1</accession>
<protein>
    <recommendedName>
        <fullName evidence="5 15">D-alanine--D-alanine ligase</fullName>
        <ecNumber evidence="5 15">6.3.2.4</ecNumber>
    </recommendedName>
    <alternativeName>
        <fullName evidence="15">D-Ala-D-Ala ligase</fullName>
    </alternativeName>
    <alternativeName>
        <fullName evidence="15">D-alanylalanine synthetase</fullName>
    </alternativeName>
</protein>
<dbReference type="PROSITE" id="PS00843">
    <property type="entry name" value="DALA_DALA_LIGASE_1"/>
    <property type="match status" value="1"/>
</dbReference>
<dbReference type="NCBIfam" id="NF002378">
    <property type="entry name" value="PRK01372.1"/>
    <property type="match status" value="1"/>
</dbReference>
<evidence type="ECO:0000256" key="9">
    <source>
        <dbReference type="ARBA" id="ARBA00022741"/>
    </source>
</evidence>
<proteinExistence type="inferred from homology"/>
<dbReference type="SUPFAM" id="SSF52440">
    <property type="entry name" value="PreATP-grasp domain"/>
    <property type="match status" value="1"/>
</dbReference>
<keyword evidence="13 15" id="KW-0961">Cell wall biogenesis/degradation</keyword>
<dbReference type="EMBL" id="CP102294">
    <property type="protein sequence ID" value="UWN57636.1"/>
    <property type="molecule type" value="Genomic_DNA"/>
</dbReference>
<comment type="similarity">
    <text evidence="4 15">Belongs to the D-alanine--D-alanine ligase family.</text>
</comment>
<dbReference type="InterPro" id="IPR011127">
    <property type="entry name" value="Dala_Dala_lig_N"/>
</dbReference>
<dbReference type="EC" id="6.3.2.4" evidence="5 15"/>
<evidence type="ECO:0000256" key="5">
    <source>
        <dbReference type="ARBA" id="ARBA00012216"/>
    </source>
</evidence>
<evidence type="ECO:0000256" key="8">
    <source>
        <dbReference type="ARBA" id="ARBA00022723"/>
    </source>
</evidence>
<dbReference type="SUPFAM" id="SSF56059">
    <property type="entry name" value="Glutathione synthetase ATP-binding domain-like"/>
    <property type="match status" value="1"/>
</dbReference>
<evidence type="ECO:0000256" key="7">
    <source>
        <dbReference type="ARBA" id="ARBA00022598"/>
    </source>
</evidence>
<keyword evidence="9 16" id="KW-0547">Nucleotide-binding</keyword>
<evidence type="ECO:0000256" key="12">
    <source>
        <dbReference type="ARBA" id="ARBA00022984"/>
    </source>
</evidence>
<evidence type="ECO:0000313" key="18">
    <source>
        <dbReference type="EMBL" id="UWN57636.1"/>
    </source>
</evidence>
<comment type="subcellular location">
    <subcellularLocation>
        <location evidence="3 15">Cytoplasm</location>
    </subcellularLocation>
</comment>
<dbReference type="NCBIfam" id="NF002527">
    <property type="entry name" value="PRK01966.1-3"/>
    <property type="match status" value="1"/>
</dbReference>
<keyword evidence="7 15" id="KW-0436">Ligase</keyword>
<comment type="catalytic activity">
    <reaction evidence="14 15">
        <text>2 D-alanine + ATP = D-alanyl-D-alanine + ADP + phosphate + H(+)</text>
        <dbReference type="Rhea" id="RHEA:11224"/>
        <dbReference type="ChEBI" id="CHEBI:15378"/>
        <dbReference type="ChEBI" id="CHEBI:30616"/>
        <dbReference type="ChEBI" id="CHEBI:43474"/>
        <dbReference type="ChEBI" id="CHEBI:57416"/>
        <dbReference type="ChEBI" id="CHEBI:57822"/>
        <dbReference type="ChEBI" id="CHEBI:456216"/>
        <dbReference type="EC" id="6.3.2.4"/>
    </reaction>
</comment>
<evidence type="ECO:0000256" key="13">
    <source>
        <dbReference type="ARBA" id="ARBA00023316"/>
    </source>
</evidence>
<keyword evidence="11 15" id="KW-0133">Cell shape</keyword>
<evidence type="ECO:0000256" key="15">
    <source>
        <dbReference type="HAMAP-Rule" id="MF_00047"/>
    </source>
</evidence>
<dbReference type="Gene3D" id="3.30.1490.20">
    <property type="entry name" value="ATP-grasp fold, A domain"/>
    <property type="match status" value="1"/>
</dbReference>
<dbReference type="InterPro" id="IPR013815">
    <property type="entry name" value="ATP_grasp_subdomain_1"/>
</dbReference>
<keyword evidence="12 15" id="KW-0573">Peptidoglycan synthesis</keyword>
<evidence type="ECO:0000256" key="16">
    <source>
        <dbReference type="PROSITE-ProRule" id="PRU00409"/>
    </source>
</evidence>
<evidence type="ECO:0000256" key="6">
    <source>
        <dbReference type="ARBA" id="ARBA00022490"/>
    </source>
</evidence>
<dbReference type="PIRSF" id="PIRSF039102">
    <property type="entry name" value="Ddl/VanB"/>
    <property type="match status" value="1"/>
</dbReference>
<comment type="cofactor">
    <cofactor evidence="2">
        <name>Mg(2+)</name>
        <dbReference type="ChEBI" id="CHEBI:18420"/>
    </cofactor>
</comment>
<evidence type="ECO:0000256" key="2">
    <source>
        <dbReference type="ARBA" id="ARBA00001946"/>
    </source>
</evidence>
<dbReference type="InterPro" id="IPR011761">
    <property type="entry name" value="ATP-grasp"/>
</dbReference>
<dbReference type="PANTHER" id="PTHR23132:SF23">
    <property type="entry name" value="D-ALANINE--D-ALANINE LIGASE B"/>
    <property type="match status" value="1"/>
</dbReference>
<evidence type="ECO:0000259" key="17">
    <source>
        <dbReference type="PROSITE" id="PS50975"/>
    </source>
</evidence>
<keyword evidence="19" id="KW-1185">Reference proteome</keyword>
<keyword evidence="8" id="KW-0479">Metal-binding</keyword>
<dbReference type="InterPro" id="IPR005905">
    <property type="entry name" value="D_ala_D_ala"/>
</dbReference>
<evidence type="ECO:0000313" key="19">
    <source>
        <dbReference type="Proteomes" id="UP001059295"/>
    </source>
</evidence>
<dbReference type="Gene3D" id="3.30.470.20">
    <property type="entry name" value="ATP-grasp fold, B domain"/>
    <property type="match status" value="1"/>
</dbReference>
<organism evidence="18 19">
    <name type="scientific">Alistipes ihumii AP11</name>
    <dbReference type="NCBI Taxonomy" id="1211813"/>
    <lineage>
        <taxon>Bacteria</taxon>
        <taxon>Pseudomonadati</taxon>
        <taxon>Bacteroidota</taxon>
        <taxon>Bacteroidia</taxon>
        <taxon>Bacteroidales</taxon>
        <taxon>Rikenellaceae</taxon>
        <taxon>Alistipes</taxon>
    </lineage>
</organism>
<evidence type="ECO:0000256" key="3">
    <source>
        <dbReference type="ARBA" id="ARBA00004496"/>
    </source>
</evidence>
<dbReference type="Pfam" id="PF01820">
    <property type="entry name" value="Dala_Dala_lig_N"/>
    <property type="match status" value="1"/>
</dbReference>
<dbReference type="GeneID" id="82890535"/>
<evidence type="ECO:0000256" key="10">
    <source>
        <dbReference type="ARBA" id="ARBA00022840"/>
    </source>
</evidence>
<evidence type="ECO:0000256" key="14">
    <source>
        <dbReference type="ARBA" id="ARBA00047614"/>
    </source>
</evidence>
<dbReference type="RefSeq" id="WP_019244952.1">
    <property type="nucleotide sequence ID" value="NZ_CAPH01000005.1"/>
</dbReference>
<keyword evidence="10 16" id="KW-0067">ATP-binding</keyword>
<sequence length="327" mass="36131">MKKKIALIAGGDSSEWKIALEGAALIEQVLDTDKYDVYKIVLHDGRWTYTAPDGATTELDRNDFTLTLGGRRIRLEYALILIHGTPGEDGRLQGYLDMMRIPYSSCGFVTSVITFDKAACKRALHGAGLNMAREILLDRHSQVDPDEAIGRLGLPLFVKPNASGSSFGVTKVKTREQLLPAVEAAFAESDHVLMEECIDGREISCGVMIAGGKEYLFPITELVCQSEFFDYKAKYQGFSKEITPADLDERTVKKVNAMTLATYKKLNCRGVVRIDFIVRDGEPYFIEVNTIPGMSAHSIIPQQAAAMGMSMSELFDLIIEETSQAQP</sequence>
<dbReference type="HAMAP" id="MF_00047">
    <property type="entry name" value="Dala_Dala_lig"/>
    <property type="match status" value="1"/>
</dbReference>
<comment type="pathway">
    <text evidence="15">Cell wall biogenesis; peptidoglycan biosynthesis.</text>
</comment>
<comment type="cofactor">
    <cofactor evidence="1">
        <name>Mn(2+)</name>
        <dbReference type="ChEBI" id="CHEBI:29035"/>
    </cofactor>
</comment>
<dbReference type="Proteomes" id="UP001059295">
    <property type="component" value="Chromosome"/>
</dbReference>
<comment type="function">
    <text evidence="15">Cell wall formation.</text>
</comment>
<dbReference type="PROSITE" id="PS00844">
    <property type="entry name" value="DALA_DALA_LIGASE_2"/>
    <property type="match status" value="1"/>
</dbReference>